<reference evidence="1" key="1">
    <citation type="journal article" date="2020" name="Stud. Mycol.">
        <title>101 Dothideomycetes genomes: a test case for predicting lifestyles and emergence of pathogens.</title>
        <authorList>
            <person name="Haridas S."/>
            <person name="Albert R."/>
            <person name="Binder M."/>
            <person name="Bloem J."/>
            <person name="Labutti K."/>
            <person name="Salamov A."/>
            <person name="Andreopoulos B."/>
            <person name="Baker S."/>
            <person name="Barry K."/>
            <person name="Bills G."/>
            <person name="Bluhm B."/>
            <person name="Cannon C."/>
            <person name="Castanera R."/>
            <person name="Culley D."/>
            <person name="Daum C."/>
            <person name="Ezra D."/>
            <person name="Gonzalez J."/>
            <person name="Henrissat B."/>
            <person name="Kuo A."/>
            <person name="Liang C."/>
            <person name="Lipzen A."/>
            <person name="Lutzoni F."/>
            <person name="Magnuson J."/>
            <person name="Mondo S."/>
            <person name="Nolan M."/>
            <person name="Ohm R."/>
            <person name="Pangilinan J."/>
            <person name="Park H.-J."/>
            <person name="Ramirez L."/>
            <person name="Alfaro M."/>
            <person name="Sun H."/>
            <person name="Tritt A."/>
            <person name="Yoshinaga Y."/>
            <person name="Zwiers L.-H."/>
            <person name="Turgeon B."/>
            <person name="Goodwin S."/>
            <person name="Spatafora J."/>
            <person name="Crous P."/>
            <person name="Grigoriev I."/>
        </authorList>
    </citation>
    <scope>NUCLEOTIDE SEQUENCE</scope>
    <source>
        <strain evidence="1">CBS 525.71</strain>
    </source>
</reference>
<keyword evidence="2" id="KW-1185">Reference proteome</keyword>
<evidence type="ECO:0000313" key="1">
    <source>
        <dbReference type="EMBL" id="KAF2625026.1"/>
    </source>
</evidence>
<name>A0ACB6RSK7_9PLEO</name>
<sequence length="206" mass="22499">MIQASRSYLASGSCPKCPALSLGAAHLRPIACLTLDSVQRTVQLEWRVRRACEVGTHLPPEALARRSRVQASSLDAIILPCSVRVSGCLHVPADKRDETDNGVLSLSSDIGRDRAYQERDRPQKRASHDRPYPRRAVALPRSRPARSAACAARDEECDVFQKQCVKGVAMSACGCPGIYTDSRKSCRCIQPEPLELKIIFGVDSAA</sequence>
<dbReference type="Proteomes" id="UP000799754">
    <property type="component" value="Unassembled WGS sequence"/>
</dbReference>
<organism evidence="1 2">
    <name type="scientific">Macroventuria anomochaeta</name>
    <dbReference type="NCBI Taxonomy" id="301207"/>
    <lineage>
        <taxon>Eukaryota</taxon>
        <taxon>Fungi</taxon>
        <taxon>Dikarya</taxon>
        <taxon>Ascomycota</taxon>
        <taxon>Pezizomycotina</taxon>
        <taxon>Dothideomycetes</taxon>
        <taxon>Pleosporomycetidae</taxon>
        <taxon>Pleosporales</taxon>
        <taxon>Pleosporineae</taxon>
        <taxon>Didymellaceae</taxon>
        <taxon>Macroventuria</taxon>
    </lineage>
</organism>
<accession>A0ACB6RSK7</accession>
<dbReference type="EMBL" id="MU006728">
    <property type="protein sequence ID" value="KAF2625026.1"/>
    <property type="molecule type" value="Genomic_DNA"/>
</dbReference>
<protein>
    <submittedName>
        <fullName evidence="1">Uncharacterized protein</fullName>
    </submittedName>
</protein>
<proteinExistence type="predicted"/>
<comment type="caution">
    <text evidence="1">The sequence shown here is derived from an EMBL/GenBank/DDBJ whole genome shotgun (WGS) entry which is preliminary data.</text>
</comment>
<gene>
    <name evidence="1" type="ORF">BU25DRAFT_423762</name>
</gene>
<evidence type="ECO:0000313" key="2">
    <source>
        <dbReference type="Proteomes" id="UP000799754"/>
    </source>
</evidence>